<dbReference type="OrthoDB" id="2730162at2759"/>
<reference evidence="1" key="1">
    <citation type="submission" date="2020-11" db="EMBL/GenBank/DDBJ databases">
        <authorList>
            <consortium name="DOE Joint Genome Institute"/>
            <person name="Ahrendt S."/>
            <person name="Riley R."/>
            <person name="Andreopoulos W."/>
            <person name="Labutti K."/>
            <person name="Pangilinan J."/>
            <person name="Ruiz-Duenas F.J."/>
            <person name="Barrasa J.M."/>
            <person name="Sanchez-Garcia M."/>
            <person name="Camarero S."/>
            <person name="Miyauchi S."/>
            <person name="Serrano A."/>
            <person name="Linde D."/>
            <person name="Babiker R."/>
            <person name="Drula E."/>
            <person name="Ayuso-Fernandez I."/>
            <person name="Pacheco R."/>
            <person name="Padilla G."/>
            <person name="Ferreira P."/>
            <person name="Barriuso J."/>
            <person name="Kellner H."/>
            <person name="Castanera R."/>
            <person name="Alfaro M."/>
            <person name="Ramirez L."/>
            <person name="Pisabarro A.G."/>
            <person name="Kuo A."/>
            <person name="Tritt A."/>
            <person name="Lipzen A."/>
            <person name="He G."/>
            <person name="Yan M."/>
            <person name="Ng V."/>
            <person name="Cullen D."/>
            <person name="Martin F."/>
            <person name="Rosso M.-N."/>
            <person name="Henrissat B."/>
            <person name="Hibbett D."/>
            <person name="Martinez A.T."/>
            <person name="Grigoriev I.V."/>
        </authorList>
    </citation>
    <scope>NUCLEOTIDE SEQUENCE</scope>
    <source>
        <strain evidence="1">AH 40177</strain>
    </source>
</reference>
<gene>
    <name evidence="1" type="ORF">BDP27DRAFT_1235825</name>
</gene>
<sequence length="153" mass="17126">MFTVDEDVPLTFHDADLAPPSGVFAQNYARAVHKENQPHDWLVSWTTFQDDRRNDMGGHFYVAEYGIRIQAASNKAVFWKPSDWHGTSLPMLEPDAKGDGPLLQSGLAIVTSPRLPKAFAKFRQGELTEAAMRREASVSEEIGLEDAFETITF</sequence>
<name>A0A9P5U0Z3_9AGAR</name>
<accession>A0A9P5U0Z3</accession>
<keyword evidence="2" id="KW-1185">Reference proteome</keyword>
<protein>
    <submittedName>
        <fullName evidence="1">Uncharacterized protein</fullName>
    </submittedName>
</protein>
<dbReference type="Proteomes" id="UP000772434">
    <property type="component" value="Unassembled WGS sequence"/>
</dbReference>
<organism evidence="1 2">
    <name type="scientific">Rhodocollybia butyracea</name>
    <dbReference type="NCBI Taxonomy" id="206335"/>
    <lineage>
        <taxon>Eukaryota</taxon>
        <taxon>Fungi</taxon>
        <taxon>Dikarya</taxon>
        <taxon>Basidiomycota</taxon>
        <taxon>Agaricomycotina</taxon>
        <taxon>Agaricomycetes</taxon>
        <taxon>Agaricomycetidae</taxon>
        <taxon>Agaricales</taxon>
        <taxon>Marasmiineae</taxon>
        <taxon>Omphalotaceae</taxon>
        <taxon>Rhodocollybia</taxon>
    </lineage>
</organism>
<comment type="caution">
    <text evidence="1">The sequence shown here is derived from an EMBL/GenBank/DDBJ whole genome shotgun (WGS) entry which is preliminary data.</text>
</comment>
<evidence type="ECO:0000313" key="1">
    <source>
        <dbReference type="EMBL" id="KAF9061053.1"/>
    </source>
</evidence>
<evidence type="ECO:0000313" key="2">
    <source>
        <dbReference type="Proteomes" id="UP000772434"/>
    </source>
</evidence>
<proteinExistence type="predicted"/>
<dbReference type="EMBL" id="JADNRY010000216">
    <property type="protein sequence ID" value="KAF9061053.1"/>
    <property type="molecule type" value="Genomic_DNA"/>
</dbReference>
<dbReference type="AlphaFoldDB" id="A0A9P5U0Z3"/>